<gene>
    <name evidence="11" type="ORF">HERILL_LOCUS6626</name>
</gene>
<evidence type="ECO:0000256" key="4">
    <source>
        <dbReference type="ARBA" id="ARBA00022692"/>
    </source>
</evidence>
<dbReference type="OrthoDB" id="434092at2759"/>
<dbReference type="FunCoup" id="A0A7R8YVC6">
    <property type="interactions" value="45"/>
</dbReference>
<evidence type="ECO:0000256" key="1">
    <source>
        <dbReference type="ARBA" id="ARBA00004141"/>
    </source>
</evidence>
<evidence type="ECO:0000256" key="8">
    <source>
        <dbReference type="ARBA" id="ARBA00023136"/>
    </source>
</evidence>
<evidence type="ECO:0000256" key="10">
    <source>
        <dbReference type="RuleBase" id="RU361115"/>
    </source>
</evidence>
<dbReference type="GO" id="GO:0034625">
    <property type="term" value="P:fatty acid elongation, monounsaturated fatty acid"/>
    <property type="evidence" value="ECO:0007669"/>
    <property type="project" value="TreeGrafter"/>
</dbReference>
<dbReference type="GO" id="GO:0042761">
    <property type="term" value="P:very long-chain fatty acid biosynthetic process"/>
    <property type="evidence" value="ECO:0007669"/>
    <property type="project" value="TreeGrafter"/>
</dbReference>
<keyword evidence="6 10" id="KW-1133">Transmembrane helix</keyword>
<feature type="transmembrane region" description="Helical" evidence="10">
    <location>
        <begin position="200"/>
        <end position="217"/>
    </location>
</feature>
<comment type="catalytic activity">
    <reaction evidence="10">
        <text>a very-long-chain acyl-CoA + malonyl-CoA + H(+) = a very-long-chain 3-oxoacyl-CoA + CO2 + CoA</text>
        <dbReference type="Rhea" id="RHEA:32727"/>
        <dbReference type="ChEBI" id="CHEBI:15378"/>
        <dbReference type="ChEBI" id="CHEBI:16526"/>
        <dbReference type="ChEBI" id="CHEBI:57287"/>
        <dbReference type="ChEBI" id="CHEBI:57384"/>
        <dbReference type="ChEBI" id="CHEBI:90725"/>
        <dbReference type="ChEBI" id="CHEBI:90736"/>
        <dbReference type="EC" id="2.3.1.199"/>
    </reaction>
</comment>
<dbReference type="GO" id="GO:0034626">
    <property type="term" value="P:fatty acid elongation, polyunsaturated fatty acid"/>
    <property type="evidence" value="ECO:0007669"/>
    <property type="project" value="TreeGrafter"/>
</dbReference>
<evidence type="ECO:0000256" key="3">
    <source>
        <dbReference type="ARBA" id="ARBA00022679"/>
    </source>
</evidence>
<feature type="transmembrane region" description="Helical" evidence="10">
    <location>
        <begin position="258"/>
        <end position="280"/>
    </location>
</feature>
<organism evidence="11 12">
    <name type="scientific">Hermetia illucens</name>
    <name type="common">Black soldier fly</name>
    <dbReference type="NCBI Taxonomy" id="343691"/>
    <lineage>
        <taxon>Eukaryota</taxon>
        <taxon>Metazoa</taxon>
        <taxon>Ecdysozoa</taxon>
        <taxon>Arthropoda</taxon>
        <taxon>Hexapoda</taxon>
        <taxon>Insecta</taxon>
        <taxon>Pterygota</taxon>
        <taxon>Neoptera</taxon>
        <taxon>Endopterygota</taxon>
        <taxon>Diptera</taxon>
        <taxon>Brachycera</taxon>
        <taxon>Stratiomyomorpha</taxon>
        <taxon>Stratiomyidae</taxon>
        <taxon>Hermetiinae</taxon>
        <taxon>Hermetia</taxon>
    </lineage>
</organism>
<comment type="subcellular location">
    <subcellularLocation>
        <location evidence="1">Membrane</location>
        <topology evidence="1">Multi-pass membrane protein</topology>
    </subcellularLocation>
</comment>
<dbReference type="InterPro" id="IPR030457">
    <property type="entry name" value="ELO_CS"/>
</dbReference>
<keyword evidence="3 10" id="KW-0808">Transferase</keyword>
<reference evidence="11 12" key="1">
    <citation type="submission" date="2020-11" db="EMBL/GenBank/DDBJ databases">
        <authorList>
            <person name="Wallbank WR R."/>
            <person name="Pardo Diaz C."/>
            <person name="Kozak K."/>
            <person name="Martin S."/>
            <person name="Jiggins C."/>
            <person name="Moest M."/>
            <person name="Warren A I."/>
            <person name="Generalovic N T."/>
            <person name="Byers J.R.P. K."/>
            <person name="Montejo-Kovacevich G."/>
            <person name="Yen C E."/>
        </authorList>
    </citation>
    <scope>NUCLEOTIDE SEQUENCE [LARGE SCALE GENOMIC DNA]</scope>
</reference>
<dbReference type="InParanoid" id="A0A7R8YVC6"/>
<protein>
    <recommendedName>
        <fullName evidence="10">Elongation of very long chain fatty acids protein</fullName>
        <ecNumber evidence="10">2.3.1.199</ecNumber>
    </recommendedName>
    <alternativeName>
        <fullName evidence="10">Very-long-chain 3-oxoacyl-CoA synthase</fullName>
    </alternativeName>
</protein>
<dbReference type="AlphaFoldDB" id="A0A7R8YVC6"/>
<accession>A0A7R8YVC6</accession>
<comment type="similarity">
    <text evidence="10">Belongs to the ELO family.</text>
</comment>
<evidence type="ECO:0000256" key="5">
    <source>
        <dbReference type="ARBA" id="ARBA00022832"/>
    </source>
</evidence>
<feature type="transmembrane region" description="Helical" evidence="10">
    <location>
        <begin position="86"/>
        <end position="105"/>
    </location>
</feature>
<dbReference type="GO" id="GO:0019367">
    <property type="term" value="P:fatty acid elongation, saturated fatty acid"/>
    <property type="evidence" value="ECO:0007669"/>
    <property type="project" value="TreeGrafter"/>
</dbReference>
<dbReference type="GO" id="GO:0009922">
    <property type="term" value="F:fatty acid elongase activity"/>
    <property type="evidence" value="ECO:0007669"/>
    <property type="project" value="UniProtKB-EC"/>
</dbReference>
<evidence type="ECO:0000256" key="6">
    <source>
        <dbReference type="ARBA" id="ARBA00022989"/>
    </source>
</evidence>
<evidence type="ECO:0000256" key="2">
    <source>
        <dbReference type="ARBA" id="ARBA00022516"/>
    </source>
</evidence>
<keyword evidence="2 10" id="KW-0444">Lipid biosynthesis</keyword>
<evidence type="ECO:0000313" key="11">
    <source>
        <dbReference type="EMBL" id="CAD7083684.1"/>
    </source>
</evidence>
<feature type="transmembrane region" description="Helical" evidence="10">
    <location>
        <begin position="223"/>
        <end position="246"/>
    </location>
</feature>
<sequence>MNPWLLAEFHYFDFFAIDCRASNTVMSTFPTVRLFLSPDGVSRNLRKPSKMSTSMVDLIRSKYDELKVGIDPEVDSWLLMKSPGPLLTILGMYLLFVLKIGPQFMTNRKPYDLQKIMIVYNAYQVIFSTWMCSRAFKAENSFSTIFNNTCKSATTETDRQFTLDVWVGAWWYFFSKIVDLLDTVFFVLRKKQGQVTFLHVYHHTVTALFSWGYLKYLPGEQGIVIGLLNSFVHIIMYFYYMLAAMGPKYQKYLWWKKYMTWVQLIQFCLMLFYLVTIVAMDCKLPRSLTFFFVGNCVIFLYLFGNFYRQAYSKKNKDKVLQASRNLLAEGDAMKRLIAQADSNNNPNTMDANGKSIKQE</sequence>
<feature type="transmembrane region" description="Helical" evidence="10">
    <location>
        <begin position="117"/>
        <end position="136"/>
    </location>
</feature>
<dbReference type="PANTHER" id="PTHR11157:SF103">
    <property type="entry name" value="ELONGATION OF VERY LONG CHAIN FATTY ACIDS PROTEIN"/>
    <property type="match status" value="1"/>
</dbReference>
<dbReference type="PROSITE" id="PS01188">
    <property type="entry name" value="ELO"/>
    <property type="match status" value="1"/>
</dbReference>
<evidence type="ECO:0000256" key="7">
    <source>
        <dbReference type="ARBA" id="ARBA00023098"/>
    </source>
</evidence>
<keyword evidence="8 10" id="KW-0472">Membrane</keyword>
<proteinExistence type="inferred from homology"/>
<evidence type="ECO:0000256" key="9">
    <source>
        <dbReference type="ARBA" id="ARBA00023160"/>
    </source>
</evidence>
<evidence type="ECO:0000313" key="12">
    <source>
        <dbReference type="Proteomes" id="UP000594454"/>
    </source>
</evidence>
<dbReference type="GO" id="GO:0005789">
    <property type="term" value="C:endoplasmic reticulum membrane"/>
    <property type="evidence" value="ECO:0007669"/>
    <property type="project" value="TreeGrafter"/>
</dbReference>
<dbReference type="EC" id="2.3.1.199" evidence="10"/>
<dbReference type="InterPro" id="IPR002076">
    <property type="entry name" value="ELO_fam"/>
</dbReference>
<keyword evidence="4 10" id="KW-0812">Transmembrane</keyword>
<feature type="transmembrane region" description="Helical" evidence="10">
    <location>
        <begin position="169"/>
        <end position="188"/>
    </location>
</feature>
<keyword evidence="12" id="KW-1185">Reference proteome</keyword>
<feature type="transmembrane region" description="Helical" evidence="10">
    <location>
        <begin position="286"/>
        <end position="307"/>
    </location>
</feature>
<keyword evidence="7 10" id="KW-0443">Lipid metabolism</keyword>
<dbReference type="PANTHER" id="PTHR11157">
    <property type="entry name" value="FATTY ACID ACYL TRANSFERASE-RELATED"/>
    <property type="match status" value="1"/>
</dbReference>
<dbReference type="Proteomes" id="UP000594454">
    <property type="component" value="Chromosome 3"/>
</dbReference>
<name>A0A7R8YVC6_HERIL</name>
<keyword evidence="5 10" id="KW-0276">Fatty acid metabolism</keyword>
<dbReference type="GO" id="GO:0030148">
    <property type="term" value="P:sphingolipid biosynthetic process"/>
    <property type="evidence" value="ECO:0007669"/>
    <property type="project" value="TreeGrafter"/>
</dbReference>
<keyword evidence="9 10" id="KW-0275">Fatty acid biosynthesis</keyword>
<dbReference type="Pfam" id="PF01151">
    <property type="entry name" value="ELO"/>
    <property type="match status" value="1"/>
</dbReference>
<dbReference type="EMBL" id="LR899011">
    <property type="protein sequence ID" value="CAD7083684.1"/>
    <property type="molecule type" value="Genomic_DNA"/>
</dbReference>